<dbReference type="Proteomes" id="UP001443914">
    <property type="component" value="Unassembled WGS sequence"/>
</dbReference>
<organism evidence="1 2">
    <name type="scientific">Saponaria officinalis</name>
    <name type="common">Common soapwort</name>
    <name type="synonym">Lychnis saponaria</name>
    <dbReference type="NCBI Taxonomy" id="3572"/>
    <lineage>
        <taxon>Eukaryota</taxon>
        <taxon>Viridiplantae</taxon>
        <taxon>Streptophyta</taxon>
        <taxon>Embryophyta</taxon>
        <taxon>Tracheophyta</taxon>
        <taxon>Spermatophyta</taxon>
        <taxon>Magnoliopsida</taxon>
        <taxon>eudicotyledons</taxon>
        <taxon>Gunneridae</taxon>
        <taxon>Pentapetalae</taxon>
        <taxon>Caryophyllales</taxon>
        <taxon>Caryophyllaceae</taxon>
        <taxon>Caryophylleae</taxon>
        <taxon>Saponaria</taxon>
    </lineage>
</organism>
<dbReference type="AlphaFoldDB" id="A0AAW1MN31"/>
<name>A0AAW1MN31_SAPOF</name>
<reference evidence="1" key="1">
    <citation type="submission" date="2024-03" db="EMBL/GenBank/DDBJ databases">
        <title>WGS assembly of Saponaria officinalis var. Norfolk2.</title>
        <authorList>
            <person name="Jenkins J."/>
            <person name="Shu S."/>
            <person name="Grimwood J."/>
            <person name="Barry K."/>
            <person name="Goodstein D."/>
            <person name="Schmutz J."/>
            <person name="Leebens-Mack J."/>
            <person name="Osbourn A."/>
        </authorList>
    </citation>
    <scope>NUCLEOTIDE SEQUENCE [LARGE SCALE GENOMIC DNA]</scope>
    <source>
        <strain evidence="1">JIC</strain>
    </source>
</reference>
<dbReference type="SUPFAM" id="SSF56112">
    <property type="entry name" value="Protein kinase-like (PK-like)"/>
    <property type="match status" value="1"/>
</dbReference>
<dbReference type="Gene3D" id="3.30.200.20">
    <property type="entry name" value="Phosphorylase Kinase, domain 1"/>
    <property type="match status" value="1"/>
</dbReference>
<gene>
    <name evidence="1" type="ORF">RND81_02G155400</name>
</gene>
<evidence type="ECO:0000313" key="2">
    <source>
        <dbReference type="Proteomes" id="UP001443914"/>
    </source>
</evidence>
<accession>A0AAW1MN31</accession>
<evidence type="ECO:0008006" key="3">
    <source>
        <dbReference type="Google" id="ProtNLM"/>
    </source>
</evidence>
<sequence length="133" mass="14762">MKLPTTHTASQASSLDAGVTHSLPFIPHLSPLTSKRVICLNIVMLLPNFSCSLNNRWNNCIRYISYVVQLPMSTGKNQSSFSYKLGEGGYGSVYKGQLPNGSLVAARIVHLIRIPEIHNLPRNFRNLVKLIKS</sequence>
<evidence type="ECO:0000313" key="1">
    <source>
        <dbReference type="EMBL" id="KAK9749855.1"/>
    </source>
</evidence>
<comment type="caution">
    <text evidence="1">The sequence shown here is derived from an EMBL/GenBank/DDBJ whole genome shotgun (WGS) entry which is preliminary data.</text>
</comment>
<dbReference type="InterPro" id="IPR011009">
    <property type="entry name" value="Kinase-like_dom_sf"/>
</dbReference>
<protein>
    <recommendedName>
        <fullName evidence="3">Protein kinase domain-containing protein</fullName>
    </recommendedName>
</protein>
<dbReference type="EMBL" id="JBDFQZ010000002">
    <property type="protein sequence ID" value="KAK9749855.1"/>
    <property type="molecule type" value="Genomic_DNA"/>
</dbReference>
<keyword evidence="2" id="KW-1185">Reference proteome</keyword>
<proteinExistence type="predicted"/>